<evidence type="ECO:0000259" key="6">
    <source>
        <dbReference type="PROSITE" id="PS50089"/>
    </source>
</evidence>
<evidence type="ECO:0000256" key="5">
    <source>
        <dbReference type="SAM" id="MobiDB-lite"/>
    </source>
</evidence>
<feature type="compositionally biased region" description="Pro residues" evidence="5">
    <location>
        <begin position="761"/>
        <end position="789"/>
    </location>
</feature>
<feature type="region of interest" description="Disordered" evidence="5">
    <location>
        <begin position="549"/>
        <end position="706"/>
    </location>
</feature>
<dbReference type="SMART" id="SM00184">
    <property type="entry name" value="RING"/>
    <property type="match status" value="1"/>
</dbReference>
<name>A0ABQ7G0F4_DUNSA</name>
<evidence type="ECO:0000256" key="2">
    <source>
        <dbReference type="ARBA" id="ARBA00022771"/>
    </source>
</evidence>
<feature type="compositionally biased region" description="Low complexity" evidence="5">
    <location>
        <begin position="507"/>
        <end position="527"/>
    </location>
</feature>
<feature type="compositionally biased region" description="Gly residues" evidence="5">
    <location>
        <begin position="610"/>
        <end position="620"/>
    </location>
</feature>
<feature type="domain" description="RING-type" evidence="6">
    <location>
        <begin position="970"/>
        <end position="1012"/>
    </location>
</feature>
<sequence length="1018" mass="103119">MERGRAGHDRVAPAPSSSTGSTAVGRGPSAASVTARRPAQALPSGHRAQATLQDKGPRHTGSRSTAGAPPEASAATSSTTRPSTSGIGSGSFAASPEVQHVPHPPVTRPGIDGLVPAGSLIRTTSLQQRQQQQQQREEQNLREQLEAQHQHQQQQQQQQQPLQRHQTSTTDPNQSLRARAVPHPPASGTANTTSGCLAARSSTAGQAASAAGAGAATGTSRLTRRPVDGSRQTLNVPGRVEGPAGRGPPGSRSHSLLRSLDPSSPGSRRDGPLTGGVASLGGVPPSGLLSRSEQDGGSNVRTGHGSEHRHGAGGRAIGLGEVGSHAREAGAARGESSSSGDSSSRVVDRSTAVAYRATGALPSSSNGIGNGTGVGGGARSTGGGVSSVSAGRPSAPPGRPPDHGAHAPSPRSLQHLARPASGRSLLPSQNSSGSNSSSNGGVRGLGASGSSPQAARLPGATSFGSERGLARGGFDGVSACSFGSKGLSLGEDLTGAGARGLRGRLGALDMRRSSSSSSSSSDSNYGSLDDDSSDGLLHSSAQALEGAQRRLGGLGQEPRASGSPGRRAEYLGLGGASQQGAAESGSSAHTSTLRNFIHNSQSQRREEGVGRGGSSGGRSIIGGWDANLRGSTSRDPRGGLGRLHSGNSRPNSGFMRDAERRSSNNGLPSNSLFGSLGSPTREPELEGRGSLGGQSHASPSGVSVPGAQNFQARFRSQQAARDASRMSLVEALLASREAAMREAEEAQVARAIAASLGEDAPPSPPRRTSPPPMRPRSPSPPRPAQPAPPARDRLPDFPFPAHPLLSLLAGLSRHRQQDRESPGLGGGPLAIAELLSALRAGLEDRQPSPTGAGVGAGSGPERRGFGGRALLIHAGGGGPLGGAGDGAWFLGLPGPGGTLSTLALGGEGGLGLEAMLGLDNMSYERLTGLEDVKTPAPPEVINSMRVTHYQSPSDKGSTSDTAPCGDAETCAVCIQEYEPGEAIMHLPCKHAFHDQCVRSWLSTYSKLCPVCKASVVGD</sequence>
<dbReference type="PANTHER" id="PTHR45931:SF3">
    <property type="entry name" value="RING ZINC FINGER-CONTAINING PROTEIN"/>
    <property type="match status" value="1"/>
</dbReference>
<gene>
    <name evidence="7" type="ORF">DUNSADRAFT_18251</name>
</gene>
<proteinExistence type="predicted"/>
<feature type="compositionally biased region" description="Basic and acidic residues" evidence="5">
    <location>
        <begin position="135"/>
        <end position="149"/>
    </location>
</feature>
<feature type="compositionally biased region" description="Polar residues" evidence="5">
    <location>
        <begin position="589"/>
        <end position="600"/>
    </location>
</feature>
<feature type="compositionally biased region" description="Low complexity" evidence="5">
    <location>
        <begin position="331"/>
        <end position="345"/>
    </location>
</feature>
<evidence type="ECO:0000256" key="1">
    <source>
        <dbReference type="ARBA" id="ARBA00022723"/>
    </source>
</evidence>
<comment type="caution">
    <text evidence="7">The sequence shown here is derived from an EMBL/GenBank/DDBJ whole genome shotgun (WGS) entry which is preliminary data.</text>
</comment>
<feature type="compositionally biased region" description="Gly residues" evidence="5">
    <location>
        <begin position="368"/>
        <end position="385"/>
    </location>
</feature>
<keyword evidence="8" id="KW-1185">Reference proteome</keyword>
<feature type="compositionally biased region" description="Polar residues" evidence="5">
    <location>
        <begin position="289"/>
        <end position="301"/>
    </location>
</feature>
<evidence type="ECO:0000313" key="7">
    <source>
        <dbReference type="EMBL" id="KAF5828088.1"/>
    </source>
</evidence>
<dbReference type="Proteomes" id="UP000815325">
    <property type="component" value="Unassembled WGS sequence"/>
</dbReference>
<accession>A0ABQ7G0F4</accession>
<keyword evidence="2 4" id="KW-0863">Zinc-finger</keyword>
<feature type="compositionally biased region" description="Polar residues" evidence="5">
    <location>
        <begin position="663"/>
        <end position="673"/>
    </location>
</feature>
<reference evidence="7" key="1">
    <citation type="submission" date="2017-08" db="EMBL/GenBank/DDBJ databases">
        <authorList>
            <person name="Polle J.E."/>
            <person name="Barry K."/>
            <person name="Cushman J."/>
            <person name="Schmutz J."/>
            <person name="Tran D."/>
            <person name="Hathwaick L.T."/>
            <person name="Yim W.C."/>
            <person name="Jenkins J."/>
            <person name="Mckie-Krisberg Z.M."/>
            <person name="Prochnik S."/>
            <person name="Lindquist E."/>
            <person name="Dockter R.B."/>
            <person name="Adam C."/>
            <person name="Molina H."/>
            <person name="Bunkerborg J."/>
            <person name="Jin E."/>
            <person name="Buchheim M."/>
            <person name="Magnuson J."/>
        </authorList>
    </citation>
    <scope>NUCLEOTIDE SEQUENCE</scope>
    <source>
        <strain evidence="7">CCAP 19/18</strain>
    </source>
</reference>
<evidence type="ECO:0000313" key="8">
    <source>
        <dbReference type="Proteomes" id="UP000815325"/>
    </source>
</evidence>
<keyword evidence="3" id="KW-0862">Zinc</keyword>
<organism evidence="7 8">
    <name type="scientific">Dunaliella salina</name>
    <name type="common">Green alga</name>
    <name type="synonym">Protococcus salinus</name>
    <dbReference type="NCBI Taxonomy" id="3046"/>
    <lineage>
        <taxon>Eukaryota</taxon>
        <taxon>Viridiplantae</taxon>
        <taxon>Chlorophyta</taxon>
        <taxon>core chlorophytes</taxon>
        <taxon>Chlorophyceae</taxon>
        <taxon>CS clade</taxon>
        <taxon>Chlamydomonadales</taxon>
        <taxon>Dunaliellaceae</taxon>
        <taxon>Dunaliella</taxon>
    </lineage>
</organism>
<dbReference type="EMBL" id="MU070365">
    <property type="protein sequence ID" value="KAF5828088.1"/>
    <property type="molecule type" value="Genomic_DNA"/>
</dbReference>
<dbReference type="Pfam" id="PF13639">
    <property type="entry name" value="zf-RING_2"/>
    <property type="match status" value="1"/>
</dbReference>
<feature type="compositionally biased region" description="Low complexity" evidence="5">
    <location>
        <begin position="430"/>
        <end position="440"/>
    </location>
</feature>
<feature type="compositionally biased region" description="Low complexity" evidence="5">
    <location>
        <begin position="578"/>
        <end position="588"/>
    </location>
</feature>
<feature type="compositionally biased region" description="Polar residues" evidence="5">
    <location>
        <begin position="693"/>
        <end position="706"/>
    </location>
</feature>
<dbReference type="InterPro" id="IPR001841">
    <property type="entry name" value="Znf_RING"/>
</dbReference>
<feature type="region of interest" description="Disordered" evidence="5">
    <location>
        <begin position="507"/>
        <end position="536"/>
    </location>
</feature>
<dbReference type="PANTHER" id="PTHR45931">
    <property type="entry name" value="SI:CH211-59O9.10"/>
    <property type="match status" value="1"/>
</dbReference>
<feature type="compositionally biased region" description="Low complexity" evidence="5">
    <location>
        <begin position="150"/>
        <end position="166"/>
    </location>
</feature>
<feature type="compositionally biased region" description="Low complexity" evidence="5">
    <location>
        <begin position="12"/>
        <end position="25"/>
    </location>
</feature>
<feature type="compositionally biased region" description="Basic and acidic residues" evidence="5">
    <location>
        <begin position="1"/>
        <end position="11"/>
    </location>
</feature>
<feature type="compositionally biased region" description="Low complexity" evidence="5">
    <location>
        <begin position="198"/>
        <end position="221"/>
    </location>
</feature>
<feature type="compositionally biased region" description="Low complexity" evidence="5">
    <location>
        <begin position="64"/>
        <end position="86"/>
    </location>
</feature>
<protein>
    <recommendedName>
        <fullName evidence="6">RING-type domain-containing protein</fullName>
    </recommendedName>
</protein>
<dbReference type="PROSITE" id="PS50089">
    <property type="entry name" value="ZF_RING_2"/>
    <property type="match status" value="1"/>
</dbReference>
<dbReference type="InterPro" id="IPR051834">
    <property type="entry name" value="RING_finger_E3_ligase"/>
</dbReference>
<evidence type="ECO:0000256" key="3">
    <source>
        <dbReference type="ARBA" id="ARBA00022833"/>
    </source>
</evidence>
<dbReference type="Gene3D" id="3.30.40.10">
    <property type="entry name" value="Zinc/RING finger domain, C3HC4 (zinc finger)"/>
    <property type="match status" value="1"/>
</dbReference>
<feature type="region of interest" description="Disordered" evidence="5">
    <location>
        <begin position="1"/>
        <end position="462"/>
    </location>
</feature>
<dbReference type="SUPFAM" id="SSF57850">
    <property type="entry name" value="RING/U-box"/>
    <property type="match status" value="1"/>
</dbReference>
<feature type="compositionally biased region" description="Polar residues" evidence="5">
    <location>
        <begin position="167"/>
        <end position="176"/>
    </location>
</feature>
<evidence type="ECO:0000256" key="4">
    <source>
        <dbReference type="PROSITE-ProRule" id="PRU00175"/>
    </source>
</evidence>
<dbReference type="InterPro" id="IPR013083">
    <property type="entry name" value="Znf_RING/FYVE/PHD"/>
</dbReference>
<feature type="region of interest" description="Disordered" evidence="5">
    <location>
        <begin position="754"/>
        <end position="799"/>
    </location>
</feature>
<keyword evidence="1" id="KW-0479">Metal-binding</keyword>